<sequence length="129" mass="13460">MCSSGMGIVHCSFLVSSHGLSDSLGLIAERIIAELEFEAENGTLPENDGGVDEQGATQHEDTRTAPLTNRGDAVEDAPVTRSQGEGQMVVQKPGGATRRREAADVTGRRATGGATSARREPAPTSAKQI</sequence>
<comment type="caution">
    <text evidence="2">The sequence shown here is derived from an EMBL/GenBank/DDBJ whole genome shotgun (WGS) entry which is preliminary data.</text>
</comment>
<protein>
    <submittedName>
        <fullName evidence="2">Uncharacterized protein</fullName>
    </submittedName>
</protein>
<dbReference type="EMBL" id="QXFT01007219">
    <property type="protein sequence ID" value="KAE9266843.1"/>
    <property type="molecule type" value="Genomic_DNA"/>
</dbReference>
<accession>A0A6A4B0B7</accession>
<feature type="region of interest" description="Disordered" evidence="1">
    <location>
        <begin position="41"/>
        <end position="129"/>
    </location>
</feature>
<keyword evidence="3" id="KW-1185">Reference proteome</keyword>
<name>A0A6A4B0B7_9STRA</name>
<evidence type="ECO:0000313" key="3">
    <source>
        <dbReference type="Proteomes" id="UP000434957"/>
    </source>
</evidence>
<feature type="compositionally biased region" description="Basic and acidic residues" evidence="1">
    <location>
        <begin position="98"/>
        <end position="107"/>
    </location>
</feature>
<evidence type="ECO:0000256" key="1">
    <source>
        <dbReference type="SAM" id="MobiDB-lite"/>
    </source>
</evidence>
<dbReference type="Proteomes" id="UP000434957">
    <property type="component" value="Unassembled WGS sequence"/>
</dbReference>
<evidence type="ECO:0000313" key="2">
    <source>
        <dbReference type="EMBL" id="KAE9266843.1"/>
    </source>
</evidence>
<proteinExistence type="predicted"/>
<organism evidence="2 3">
    <name type="scientific">Phytophthora rubi</name>
    <dbReference type="NCBI Taxonomy" id="129364"/>
    <lineage>
        <taxon>Eukaryota</taxon>
        <taxon>Sar</taxon>
        <taxon>Stramenopiles</taxon>
        <taxon>Oomycota</taxon>
        <taxon>Peronosporomycetes</taxon>
        <taxon>Peronosporales</taxon>
        <taxon>Peronosporaceae</taxon>
        <taxon>Phytophthora</taxon>
    </lineage>
</organism>
<gene>
    <name evidence="2" type="ORF">PR003_g31980</name>
</gene>
<reference evidence="2 3" key="1">
    <citation type="submission" date="2018-08" db="EMBL/GenBank/DDBJ databases">
        <title>Genomic investigation of the strawberry pathogen Phytophthora fragariae indicates pathogenicity is determined by transcriptional variation in three key races.</title>
        <authorList>
            <person name="Adams T.M."/>
            <person name="Armitage A.D."/>
            <person name="Sobczyk M.K."/>
            <person name="Bates H.J."/>
            <person name="Dunwell J.M."/>
            <person name="Nellist C.F."/>
            <person name="Harrison R.J."/>
        </authorList>
    </citation>
    <scope>NUCLEOTIDE SEQUENCE [LARGE SCALE GENOMIC DNA]</scope>
    <source>
        <strain evidence="2 3">SCRP333</strain>
    </source>
</reference>
<dbReference type="AlphaFoldDB" id="A0A6A4B0B7"/>